<dbReference type="GeneID" id="23568074"/>
<feature type="region of interest" description="Disordered" evidence="4">
    <location>
        <begin position="165"/>
        <end position="195"/>
    </location>
</feature>
<reference evidence="5 6" key="1">
    <citation type="journal article" date="2006" name="Nature">
        <title>Insights from the genome of the biotrophic fungal plant pathogen Ustilago maydis.</title>
        <authorList>
            <person name="Kamper J."/>
            <person name="Kahmann R."/>
            <person name="Bolker M."/>
            <person name="Ma L.J."/>
            <person name="Brefort T."/>
            <person name="Saville B.J."/>
            <person name="Banuett F."/>
            <person name="Kronstad J.W."/>
            <person name="Gold S.E."/>
            <person name="Muller O."/>
            <person name="Perlin M.H."/>
            <person name="Wosten H.A."/>
            <person name="de Vries R."/>
            <person name="Ruiz-Herrera J."/>
            <person name="Reynaga-Pena C.G."/>
            <person name="Snetselaar K."/>
            <person name="McCann M."/>
            <person name="Perez-Martin J."/>
            <person name="Feldbrugge M."/>
            <person name="Basse C.W."/>
            <person name="Steinberg G."/>
            <person name="Ibeas J.I."/>
            <person name="Holloman W."/>
            <person name="Guzman P."/>
            <person name="Farman M."/>
            <person name="Stajich J.E."/>
            <person name="Sentandreu R."/>
            <person name="Gonzalez-Prieto J.M."/>
            <person name="Kennell J.C."/>
            <person name="Molina L."/>
            <person name="Schirawski J."/>
            <person name="Mendoza-Mendoza A."/>
            <person name="Greilinger D."/>
            <person name="Munch K."/>
            <person name="Rossel N."/>
            <person name="Scherer M."/>
            <person name="Vranes M."/>
            <person name="Ladendorf O."/>
            <person name="Vincon V."/>
            <person name="Fuchs U."/>
            <person name="Sandrock B."/>
            <person name="Meng S."/>
            <person name="Ho E.C."/>
            <person name="Cahill M.J."/>
            <person name="Boyce K.J."/>
            <person name="Klose J."/>
            <person name="Klosterman S.J."/>
            <person name="Deelstra H.J."/>
            <person name="Ortiz-Castellanos L."/>
            <person name="Li W."/>
            <person name="Sanchez-Alonso P."/>
            <person name="Schreier P.H."/>
            <person name="Hauser-Hahn I."/>
            <person name="Vaupel M."/>
            <person name="Koopmann E."/>
            <person name="Friedrich G."/>
            <person name="Voss H."/>
            <person name="Schluter T."/>
            <person name="Margolis J."/>
            <person name="Platt D."/>
            <person name="Swimmer C."/>
            <person name="Gnirke A."/>
            <person name="Chen F."/>
            <person name="Vysotskaia V."/>
            <person name="Mannhaupt G."/>
            <person name="Guldener U."/>
            <person name="Munsterkotter M."/>
            <person name="Haase D."/>
            <person name="Oesterheld M."/>
            <person name="Mewes H.W."/>
            <person name="Mauceli E.W."/>
            <person name="DeCaprio D."/>
            <person name="Wade C.M."/>
            <person name="Butler J."/>
            <person name="Young S."/>
            <person name="Jaffe D.B."/>
            <person name="Calvo S."/>
            <person name="Nusbaum C."/>
            <person name="Galagan J."/>
            <person name="Birren B.W."/>
        </authorList>
    </citation>
    <scope>NUCLEOTIDE SEQUENCE [LARGE SCALE GENOMIC DNA]</scope>
    <source>
        <strain evidence="6">DSM 14603 / FGSC 9021 / UM521</strain>
    </source>
</reference>
<dbReference type="AlphaFoldDB" id="A0A0D1DTD9"/>
<gene>
    <name evidence="5" type="ORF">UMAG_12329</name>
</gene>
<evidence type="ECO:0000256" key="2">
    <source>
        <dbReference type="ARBA" id="ARBA00022658"/>
    </source>
</evidence>
<dbReference type="InParanoid" id="A0A0D1DTD9"/>
<feature type="compositionally biased region" description="Low complexity" evidence="4">
    <location>
        <begin position="133"/>
        <end position="146"/>
    </location>
</feature>
<feature type="compositionally biased region" description="Basic and acidic residues" evidence="4">
    <location>
        <begin position="699"/>
        <end position="717"/>
    </location>
</feature>
<dbReference type="VEuPathDB" id="FungiDB:UMAG_12329"/>
<dbReference type="Proteomes" id="UP000000561">
    <property type="component" value="Chromosome 22"/>
</dbReference>
<dbReference type="EMBL" id="CM003161">
    <property type="protein sequence ID" value="KIS65865.1"/>
    <property type="molecule type" value="Genomic_DNA"/>
</dbReference>
<feature type="region of interest" description="Disordered" evidence="4">
    <location>
        <begin position="122"/>
        <end position="146"/>
    </location>
</feature>
<feature type="compositionally biased region" description="Basic and acidic residues" evidence="4">
    <location>
        <begin position="168"/>
        <end position="181"/>
    </location>
</feature>
<organism evidence="5 6">
    <name type="scientific">Mycosarcoma maydis</name>
    <name type="common">Corn smut fungus</name>
    <name type="synonym">Ustilago maydis</name>
    <dbReference type="NCBI Taxonomy" id="5270"/>
    <lineage>
        <taxon>Eukaryota</taxon>
        <taxon>Fungi</taxon>
        <taxon>Dikarya</taxon>
        <taxon>Basidiomycota</taxon>
        <taxon>Ustilaginomycotina</taxon>
        <taxon>Ustilaginomycetes</taxon>
        <taxon>Ustilaginales</taxon>
        <taxon>Ustilaginaceae</taxon>
        <taxon>Mycosarcoma</taxon>
    </lineage>
</organism>
<protein>
    <submittedName>
        <fullName evidence="5">Uncharacterized protein</fullName>
    </submittedName>
</protein>
<feature type="region of interest" description="Disordered" evidence="4">
    <location>
        <begin position="669"/>
        <end position="740"/>
    </location>
</feature>
<keyword evidence="3" id="KW-0143">Chaperone</keyword>
<feature type="region of interest" description="Disordered" evidence="4">
    <location>
        <begin position="603"/>
        <end position="628"/>
    </location>
</feature>
<dbReference type="GO" id="GO:0007186">
    <property type="term" value="P:G protein-coupled receptor signaling pathway"/>
    <property type="evidence" value="ECO:0000318"/>
    <property type="project" value="GO_Central"/>
</dbReference>
<dbReference type="Pfam" id="PF10165">
    <property type="entry name" value="Ric8"/>
    <property type="match status" value="1"/>
</dbReference>
<dbReference type="GO" id="GO:0001965">
    <property type="term" value="F:G-protein alpha-subunit binding"/>
    <property type="evidence" value="ECO:0000318"/>
    <property type="project" value="GO_Central"/>
</dbReference>
<name>A0A0D1DTD9_MYCMD</name>
<comment type="similarity">
    <text evidence="1">Belongs to the synembryn family.</text>
</comment>
<evidence type="ECO:0000313" key="6">
    <source>
        <dbReference type="Proteomes" id="UP000000561"/>
    </source>
</evidence>
<evidence type="ECO:0000256" key="4">
    <source>
        <dbReference type="SAM" id="MobiDB-lite"/>
    </source>
</evidence>
<accession>A0A0D1DTD9</accession>
<dbReference type="RefSeq" id="XP_011392646.1">
    <property type="nucleotide sequence ID" value="XM_011394344.1"/>
</dbReference>
<sequence length="761" mass="82347">MSDTIREYLSLPSSARVDSPTQTHRWLDALFTGGLPVLGSVSNSSRSKLATAVLNDIAAASGTRQGDYLLNARINVRWDSHIRLSALRLLKELSRLPGGSAPLAKPEALRILLQQVDFPKQRVPKTSQQGAFASSTSSSSIPSAPNPAYTLGSIAKSLRRAVSRRGSHQSDRCHSKDKDAPSSDSGGEDYDTSADPDWPITDMALRCLNNVLFLNEHARLPFSSQDVGGGHVAVALLSRPQDTPVDILFLGARLLFFSTLFESPFNKTAVTSLNVIGIEAACVEALVKAMLEKAANPNAASSVLVASGTEAQLNMALSDLLKAHFNVCLYYPRIIQAEANQQQPETDPSTSTPQAELQGPILGEGFHIELLGMLRPLVSVITALPLPPSVPLMPPFTHAIADLLNYPVANLKDEISTDSTPSAVISTALTAPISVSSTQALQSAPLYLSRLVMFADRSLARYFATPVTGDDGRRIPEDVDAKAVKQKAASDGIDLEDTLEPLLLLLRKTAAEDDSLRSTLVSILLPSDLDRSLALDRRLDVLGRLVRLMSSVTLSRPARASGELLLSLCNGDARQMTEAIGYGPCAGFLMNTGLASALPSGVSATADSNGRSIDPITGEYEPTEEEKAMDEISRMTEEEKEAEAERLFVLFDRMNKTGVMQVRHPMAAAQESGRFQELDAKAEHEERERLEKEDEEAEREVQREMAAHKKRKEDAKLRAQKLVSSQSQQQSQKMQAETVAANGMEDAQVVKLTGQHKLAAS</sequence>
<dbReference type="OrthoDB" id="5585685at2759"/>
<dbReference type="KEGG" id="uma:UMAG_12329"/>
<proteinExistence type="inferred from homology"/>
<evidence type="ECO:0000256" key="3">
    <source>
        <dbReference type="ARBA" id="ARBA00023186"/>
    </source>
</evidence>
<dbReference type="eggNOG" id="KOG4464">
    <property type="taxonomic scope" value="Eukaryota"/>
</dbReference>
<dbReference type="PANTHER" id="PTHR12425:SF5">
    <property type="entry name" value="SYNEMBRYN"/>
    <property type="match status" value="1"/>
</dbReference>
<dbReference type="InterPro" id="IPR019318">
    <property type="entry name" value="Gua_nucleotide_exch_fac_Ric8"/>
</dbReference>
<dbReference type="PANTHER" id="PTHR12425">
    <property type="entry name" value="SYNEMBRYN"/>
    <property type="match status" value="1"/>
</dbReference>
<evidence type="ECO:0000256" key="1">
    <source>
        <dbReference type="ARBA" id="ARBA00009049"/>
    </source>
</evidence>
<feature type="compositionally biased region" description="Basic and acidic residues" evidence="4">
    <location>
        <begin position="674"/>
        <end position="692"/>
    </location>
</feature>
<dbReference type="GO" id="GO:0005737">
    <property type="term" value="C:cytoplasm"/>
    <property type="evidence" value="ECO:0000318"/>
    <property type="project" value="GO_Central"/>
</dbReference>
<dbReference type="GO" id="GO:0005085">
    <property type="term" value="F:guanyl-nucleotide exchange factor activity"/>
    <property type="evidence" value="ECO:0000318"/>
    <property type="project" value="GO_Central"/>
</dbReference>
<keyword evidence="6" id="KW-1185">Reference proteome</keyword>
<keyword evidence="2" id="KW-0344">Guanine-nucleotide releasing factor</keyword>
<evidence type="ECO:0000313" key="5">
    <source>
        <dbReference type="EMBL" id="KIS65865.1"/>
    </source>
</evidence>